<feature type="compositionally biased region" description="Gly residues" evidence="2">
    <location>
        <begin position="1083"/>
        <end position="1099"/>
    </location>
</feature>
<evidence type="ECO:0000256" key="1">
    <source>
        <dbReference type="SAM" id="Coils"/>
    </source>
</evidence>
<feature type="compositionally biased region" description="Low complexity" evidence="2">
    <location>
        <begin position="1139"/>
        <end position="1149"/>
    </location>
</feature>
<feature type="region of interest" description="Disordered" evidence="2">
    <location>
        <begin position="961"/>
        <end position="994"/>
    </location>
</feature>
<dbReference type="AlphaFoldDB" id="A0A150G062"/>
<name>A0A150G062_GONPE</name>
<feature type="region of interest" description="Disordered" evidence="2">
    <location>
        <begin position="1041"/>
        <end position="1149"/>
    </location>
</feature>
<dbReference type="OrthoDB" id="549613at2759"/>
<dbReference type="EMBL" id="LSYV01000097">
    <property type="protein sequence ID" value="KXZ43239.1"/>
    <property type="molecule type" value="Genomic_DNA"/>
</dbReference>
<feature type="region of interest" description="Disordered" evidence="2">
    <location>
        <begin position="256"/>
        <end position="278"/>
    </location>
</feature>
<feature type="compositionally biased region" description="Gly residues" evidence="2">
    <location>
        <begin position="689"/>
        <end position="700"/>
    </location>
</feature>
<gene>
    <name evidence="3" type="ORF">GPECTOR_96g705</name>
</gene>
<feature type="compositionally biased region" description="Gly residues" evidence="2">
    <location>
        <begin position="33"/>
        <end position="50"/>
    </location>
</feature>
<feature type="compositionally biased region" description="Low complexity" evidence="2">
    <location>
        <begin position="420"/>
        <end position="429"/>
    </location>
</feature>
<sequence>MTSEREQYKEKMRAAGRRALEDFRKQKIERAAGAGGPASAGLVSGSGQGGAAAPPLPSVELVTFRVHTQPAAVEMGRTRPPESAELRLLAPTLSSTSLGSLPPGSACLPQPQLTRPSYASSSSAASVCATTSVGSLGSTATGYSAAPLYSAAAGGGGLGGGSSAGHSPPPSQSAAALTAEDEEERLAGFTAGRGRGGVGAVVSGGGGGDTAMVDMLLGQVEALMRDKAALASENAALRQQVEQLTELVGWLSLERGEQDGEEEELEGGERLQDTAGGFQLPGYGLEAAAAEEEERERNAPFNDWWRAELERQGRRPNAQEIAGWYNRHAAETWKEQAPSIQETRVHAKCLRSLPLVRDYFRNYRAKKRSGNERPGSCALTSALEYRDERGDSDPDADPDPDYTPASGRSLPPPLHHPLLHAHAFGARARGGAGDDDDDDGDDEDMGPGGDPEDDEDEEDDDDAVAVAGLKQLANLRHAGSPAAPEDAEVGSAMATEEDHDSELKAGGWARRGGGAGAGAARPLPADVDLGLLQAQPSLPGLAAVLGPSAAALWTAAATAPPPPAVAAALGLDPAAAAAASPQLLAQVTLQHLHQRVTFASLAQNLGLGRGSPLALQVLSQQQQAMAAGPPLPSLLAERRGSAAREDGESEGGRSGELGRTEAHAEEDGEAEGRQRGDGGWGSRRRRRGGGFVGAGAGAAGGRLSPEEQEGAEVGEGDDDNDGPAPLPDPRLVPKRRRTGGVVRRRYGGDEEAGAAAARHHPAGGDALAASRDEEPSCSGRWPSMAARAPGGGLPSWRSPRSSVSPQPQSPTAPDGSWLPGPRGRGAGTGAGTAGPARYGSDSLMRAAPLFTSERADEANLPRDGGGIPRQGDGLALPPPPLLALLPPPRPLDLTSLSLPTAQPLLLPPQPQPPVLPELLLPREALAGLSREALVERVVALQEHLRAVWDAQRLRAAQLQRLATPPREERQQLASPSPVVGRATEPAEAAAEKRSWQAAAAAATLSEPGEGAIARLAPQSESPPAGAGIVKQEVALQDATRLRPPGSDVPAHLAAAPLGRGGAGPQPAAAGTAGPPCDVEEAGSSGGAGSDGVGAGGGKEGAVLSLTGCDAMGSGDHGGSPVGPASTDGDSRLPDLASLAEAAEAEAAMH</sequence>
<feature type="compositionally biased region" description="Basic and acidic residues" evidence="2">
    <location>
        <begin position="638"/>
        <end position="676"/>
    </location>
</feature>
<feature type="compositionally biased region" description="Basic residues" evidence="2">
    <location>
        <begin position="732"/>
        <end position="745"/>
    </location>
</feature>
<evidence type="ECO:0000256" key="2">
    <source>
        <dbReference type="SAM" id="MobiDB-lite"/>
    </source>
</evidence>
<protein>
    <submittedName>
        <fullName evidence="3">Uncharacterized protein</fullName>
    </submittedName>
</protein>
<feature type="compositionally biased region" description="Low complexity" evidence="2">
    <location>
        <begin position="1064"/>
        <end position="1075"/>
    </location>
</feature>
<feature type="region of interest" description="Disordered" evidence="2">
    <location>
        <begin position="95"/>
        <end position="118"/>
    </location>
</feature>
<feature type="region of interest" description="Disordered" evidence="2">
    <location>
        <begin position="157"/>
        <end position="182"/>
    </location>
</feature>
<feature type="compositionally biased region" description="Acidic residues" evidence="2">
    <location>
        <begin position="433"/>
        <end position="463"/>
    </location>
</feature>
<feature type="region of interest" description="Disordered" evidence="2">
    <location>
        <begin position="1"/>
        <end position="20"/>
    </location>
</feature>
<proteinExistence type="predicted"/>
<feature type="compositionally biased region" description="Pro residues" evidence="2">
    <location>
        <begin position="876"/>
        <end position="887"/>
    </location>
</feature>
<dbReference type="STRING" id="33097.A0A150G062"/>
<keyword evidence="1" id="KW-0175">Coiled coil</keyword>
<feature type="region of interest" description="Disordered" evidence="2">
    <location>
        <begin position="638"/>
        <end position="887"/>
    </location>
</feature>
<feature type="coiled-coil region" evidence="1">
    <location>
        <begin position="220"/>
        <end position="247"/>
    </location>
</feature>
<feature type="region of interest" description="Disordered" evidence="2">
    <location>
        <begin position="364"/>
        <end position="519"/>
    </location>
</feature>
<keyword evidence="4" id="KW-1185">Reference proteome</keyword>
<evidence type="ECO:0000313" key="3">
    <source>
        <dbReference type="EMBL" id="KXZ43239.1"/>
    </source>
</evidence>
<dbReference type="Proteomes" id="UP000075714">
    <property type="component" value="Unassembled WGS sequence"/>
</dbReference>
<organism evidence="3 4">
    <name type="scientific">Gonium pectorale</name>
    <name type="common">Green alga</name>
    <dbReference type="NCBI Taxonomy" id="33097"/>
    <lineage>
        <taxon>Eukaryota</taxon>
        <taxon>Viridiplantae</taxon>
        <taxon>Chlorophyta</taxon>
        <taxon>core chlorophytes</taxon>
        <taxon>Chlorophyceae</taxon>
        <taxon>CS clade</taxon>
        <taxon>Chlamydomonadales</taxon>
        <taxon>Volvocaceae</taxon>
        <taxon>Gonium</taxon>
    </lineage>
</organism>
<feature type="compositionally biased region" description="Low complexity" evidence="2">
    <location>
        <begin position="95"/>
        <end position="106"/>
    </location>
</feature>
<feature type="compositionally biased region" description="Low complexity" evidence="2">
    <location>
        <begin position="794"/>
        <end position="806"/>
    </location>
</feature>
<feature type="compositionally biased region" description="Acidic residues" evidence="2">
    <location>
        <begin position="706"/>
        <end position="721"/>
    </location>
</feature>
<feature type="compositionally biased region" description="Gly residues" evidence="2">
    <location>
        <begin position="822"/>
        <end position="832"/>
    </location>
</feature>
<comment type="caution">
    <text evidence="3">The sequence shown here is derived from an EMBL/GenBank/DDBJ whole genome shotgun (WGS) entry which is preliminary data.</text>
</comment>
<evidence type="ECO:0000313" key="4">
    <source>
        <dbReference type="Proteomes" id="UP000075714"/>
    </source>
</evidence>
<feature type="region of interest" description="Disordered" evidence="2">
    <location>
        <begin position="28"/>
        <end position="55"/>
    </location>
</feature>
<accession>A0A150G062</accession>
<reference evidence="4" key="1">
    <citation type="journal article" date="2016" name="Nat. Commun.">
        <title>The Gonium pectorale genome demonstrates co-option of cell cycle regulation during the evolution of multicellularity.</title>
        <authorList>
            <person name="Hanschen E.R."/>
            <person name="Marriage T.N."/>
            <person name="Ferris P.J."/>
            <person name="Hamaji T."/>
            <person name="Toyoda A."/>
            <person name="Fujiyama A."/>
            <person name="Neme R."/>
            <person name="Noguchi H."/>
            <person name="Minakuchi Y."/>
            <person name="Suzuki M."/>
            <person name="Kawai-Toyooka H."/>
            <person name="Smith D.R."/>
            <person name="Sparks H."/>
            <person name="Anderson J."/>
            <person name="Bakaric R."/>
            <person name="Luria V."/>
            <person name="Karger A."/>
            <person name="Kirschner M.W."/>
            <person name="Durand P.M."/>
            <person name="Michod R.E."/>
            <person name="Nozaki H."/>
            <person name="Olson B.J."/>
        </authorList>
    </citation>
    <scope>NUCLEOTIDE SEQUENCE [LARGE SCALE GENOMIC DNA]</scope>
    <source>
        <strain evidence="4">NIES-2863</strain>
    </source>
</reference>